<dbReference type="AlphaFoldDB" id="L7JTU8"/>
<accession>L7JTU8</accession>
<protein>
    <submittedName>
        <fullName evidence="1">Uncharacterized protein</fullName>
    </submittedName>
</protein>
<organism evidence="1 2">
    <name type="scientific">Trachipleistophora hominis</name>
    <name type="common">Microsporidian parasite</name>
    <dbReference type="NCBI Taxonomy" id="72359"/>
    <lineage>
        <taxon>Eukaryota</taxon>
        <taxon>Fungi</taxon>
        <taxon>Fungi incertae sedis</taxon>
        <taxon>Microsporidia</taxon>
        <taxon>Pleistophoridae</taxon>
        <taxon>Trachipleistophora</taxon>
    </lineage>
</organism>
<reference evidence="1 2" key="1">
    <citation type="journal article" date="2012" name="PLoS Pathog.">
        <title>The genome of the obligate intracellular parasite Trachipleistophora hominis: new insights into microsporidian genome dynamics and reductive evolution.</title>
        <authorList>
            <person name="Heinz E."/>
            <person name="Williams T.A."/>
            <person name="Nakjang S."/>
            <person name="Noel C.J."/>
            <person name="Swan D.C."/>
            <person name="Goldberg A.V."/>
            <person name="Harris S.R."/>
            <person name="Weinmaier T."/>
            <person name="Markert S."/>
            <person name="Becher D."/>
            <person name="Bernhardt J."/>
            <person name="Dagan T."/>
            <person name="Hacker C."/>
            <person name="Lucocq J.M."/>
            <person name="Schweder T."/>
            <person name="Rattei T."/>
            <person name="Hall N."/>
            <person name="Hirt R.P."/>
            <person name="Embley T.M."/>
        </authorList>
    </citation>
    <scope>NUCLEOTIDE SEQUENCE [LARGE SCALE GENOMIC DNA]</scope>
</reference>
<dbReference type="EMBL" id="JH994027">
    <property type="protein sequence ID" value="ELQ74725.1"/>
    <property type="molecule type" value="Genomic_DNA"/>
</dbReference>
<dbReference type="HOGENOM" id="CLU_692962_0_0_1"/>
<evidence type="ECO:0000313" key="2">
    <source>
        <dbReference type="Proteomes" id="UP000011185"/>
    </source>
</evidence>
<dbReference type="Proteomes" id="UP000011185">
    <property type="component" value="Unassembled WGS sequence"/>
</dbReference>
<name>L7JTU8_TRAHO</name>
<proteinExistence type="predicted"/>
<dbReference type="OrthoDB" id="10478812at2759"/>
<dbReference type="InParanoid" id="L7JTU8"/>
<sequence length="398" mass="46102">MIIAPVLSIVYYGQLYYSKANTLFVDGKECQRSSFIIHRIICHNRYIILCGITELEILYVLRCKMLDGWKCRKGACGKYIAKKERDKYQSWFLLKHRVPKHRWIVRPKAIKNTSGVHTSALLGEISVNGRILDALIAFNSLYILSDRFLYKNQRKIFIFSECITAGKLIKKVFNTQDMPDCMTYYENQSKQRTLPVTAIIGTVDGRVVTNGFDRKLFDGIVTHISCFKNYVLACSEDRTIVLIKNWTDVDILHVELRGSVYQCGLRGLNNYFAFTECGNVFFNGEKFTFPYKSVCSATFYKGTVLVGLKNGGIMMCKKREFECLNTNRTFSSGQDFFLLDEKQHIVRNNVILYDLSGVKEKIVDFYLKPRIMALRLKDKVWLLWSVPKESVRDKNRLV</sequence>
<gene>
    <name evidence="1" type="ORF">THOM_2328</name>
</gene>
<keyword evidence="2" id="KW-1185">Reference proteome</keyword>
<dbReference type="VEuPathDB" id="MicrosporidiaDB:THOM_2328"/>
<evidence type="ECO:0000313" key="1">
    <source>
        <dbReference type="EMBL" id="ELQ74725.1"/>
    </source>
</evidence>